<dbReference type="EMBL" id="JAIQCV010000006">
    <property type="protein sequence ID" value="KAH1091187.1"/>
    <property type="molecule type" value="Genomic_DNA"/>
</dbReference>
<proteinExistence type="predicted"/>
<name>A0A9D3VPY8_9ROSI</name>
<keyword evidence="2" id="KW-1185">Reference proteome</keyword>
<accession>A0A9D3VPY8</accession>
<dbReference type="OrthoDB" id="1749531at2759"/>
<dbReference type="AlphaFoldDB" id="A0A9D3VPY8"/>
<organism evidence="1 2">
    <name type="scientific">Gossypium stocksii</name>
    <dbReference type="NCBI Taxonomy" id="47602"/>
    <lineage>
        <taxon>Eukaryota</taxon>
        <taxon>Viridiplantae</taxon>
        <taxon>Streptophyta</taxon>
        <taxon>Embryophyta</taxon>
        <taxon>Tracheophyta</taxon>
        <taxon>Spermatophyta</taxon>
        <taxon>Magnoliopsida</taxon>
        <taxon>eudicotyledons</taxon>
        <taxon>Gunneridae</taxon>
        <taxon>Pentapetalae</taxon>
        <taxon>rosids</taxon>
        <taxon>malvids</taxon>
        <taxon>Malvales</taxon>
        <taxon>Malvaceae</taxon>
        <taxon>Malvoideae</taxon>
        <taxon>Gossypium</taxon>
    </lineage>
</organism>
<sequence>MAKQLAFIATSLGSLPSSSQPGDAAVSRGKAKMRPDLEDAFPFAPQPAQIELPIFTGEDPEEWLAFAQDFFEFYQTEDHHRVTMASFRMEGKAKR</sequence>
<dbReference type="Proteomes" id="UP000828251">
    <property type="component" value="Unassembled WGS sequence"/>
</dbReference>
<evidence type="ECO:0000313" key="2">
    <source>
        <dbReference type="Proteomes" id="UP000828251"/>
    </source>
</evidence>
<gene>
    <name evidence="1" type="ORF">J1N35_018444</name>
</gene>
<protein>
    <submittedName>
        <fullName evidence="1">Uncharacterized protein</fullName>
    </submittedName>
</protein>
<comment type="caution">
    <text evidence="1">The sequence shown here is derived from an EMBL/GenBank/DDBJ whole genome shotgun (WGS) entry which is preliminary data.</text>
</comment>
<evidence type="ECO:0000313" key="1">
    <source>
        <dbReference type="EMBL" id="KAH1091187.1"/>
    </source>
</evidence>
<reference evidence="1 2" key="1">
    <citation type="journal article" date="2021" name="Plant Biotechnol. J.">
        <title>Multi-omics assisted identification of the key and species-specific regulatory components of drought-tolerant mechanisms in Gossypium stocksii.</title>
        <authorList>
            <person name="Yu D."/>
            <person name="Ke L."/>
            <person name="Zhang D."/>
            <person name="Wu Y."/>
            <person name="Sun Y."/>
            <person name="Mei J."/>
            <person name="Sun J."/>
            <person name="Sun Y."/>
        </authorList>
    </citation>
    <scope>NUCLEOTIDE SEQUENCE [LARGE SCALE GENOMIC DNA]</scope>
    <source>
        <strain evidence="2">cv. E1</strain>
        <tissue evidence="1">Leaf</tissue>
    </source>
</reference>